<evidence type="ECO:0000256" key="4">
    <source>
        <dbReference type="ARBA" id="ARBA00022989"/>
    </source>
</evidence>
<dbReference type="CDD" id="cd07731">
    <property type="entry name" value="ComA-like_MBL-fold"/>
    <property type="match status" value="1"/>
</dbReference>
<dbReference type="EMBL" id="PDET01000009">
    <property type="protein sequence ID" value="PRD14721.1"/>
    <property type="molecule type" value="Genomic_DNA"/>
</dbReference>
<keyword evidence="9" id="KW-1185">Reference proteome</keyword>
<dbReference type="InterPro" id="IPR035681">
    <property type="entry name" value="ComA-like_MBL"/>
</dbReference>
<feature type="domain" description="Metallo-beta-lactamase" evidence="7">
    <location>
        <begin position="508"/>
        <end position="689"/>
    </location>
</feature>
<dbReference type="AlphaFoldDB" id="A0A2S9IAB2"/>
<keyword evidence="2" id="KW-1003">Cell membrane</keyword>
<dbReference type="NCBIfam" id="TIGR00361">
    <property type="entry name" value="ComEC_Rec2"/>
    <property type="match status" value="1"/>
</dbReference>
<keyword evidence="5 6" id="KW-0472">Membrane</keyword>
<evidence type="ECO:0000256" key="2">
    <source>
        <dbReference type="ARBA" id="ARBA00022475"/>
    </source>
</evidence>
<dbReference type="Gene3D" id="3.60.15.10">
    <property type="entry name" value="Ribonuclease Z/Hydroxyacylglutathione hydrolase-like"/>
    <property type="match status" value="1"/>
</dbReference>
<dbReference type="InterPro" id="IPR004477">
    <property type="entry name" value="ComEC_N"/>
</dbReference>
<feature type="transmembrane region" description="Helical" evidence="6">
    <location>
        <begin position="450"/>
        <end position="470"/>
    </location>
</feature>
<keyword evidence="3 6" id="KW-0812">Transmembrane</keyword>
<dbReference type="GO" id="GO:0030420">
    <property type="term" value="P:establishment of competence for transformation"/>
    <property type="evidence" value="ECO:0007669"/>
    <property type="project" value="InterPro"/>
</dbReference>
<dbReference type="PANTHER" id="PTHR30619:SF1">
    <property type="entry name" value="RECOMBINATION PROTEIN 2"/>
    <property type="match status" value="1"/>
</dbReference>
<feature type="transmembrane region" description="Helical" evidence="6">
    <location>
        <begin position="258"/>
        <end position="277"/>
    </location>
</feature>
<feature type="transmembrane region" description="Helical" evidence="6">
    <location>
        <begin position="331"/>
        <end position="351"/>
    </location>
</feature>
<dbReference type="SUPFAM" id="SSF56281">
    <property type="entry name" value="Metallo-hydrolase/oxidoreductase"/>
    <property type="match status" value="1"/>
</dbReference>
<dbReference type="SMART" id="SM00849">
    <property type="entry name" value="Lactamase_B"/>
    <property type="match status" value="1"/>
</dbReference>
<keyword evidence="4 6" id="KW-1133">Transmembrane helix</keyword>
<evidence type="ECO:0000256" key="6">
    <source>
        <dbReference type="SAM" id="Phobius"/>
    </source>
</evidence>
<comment type="subcellular location">
    <subcellularLocation>
        <location evidence="1">Cell membrane</location>
        <topology evidence="1">Multi-pass membrane protein</topology>
    </subcellularLocation>
</comment>
<evidence type="ECO:0000256" key="1">
    <source>
        <dbReference type="ARBA" id="ARBA00004651"/>
    </source>
</evidence>
<dbReference type="Pfam" id="PF00753">
    <property type="entry name" value="Lactamase_B"/>
    <property type="match status" value="1"/>
</dbReference>
<feature type="transmembrane region" description="Helical" evidence="6">
    <location>
        <begin position="408"/>
        <end position="429"/>
    </location>
</feature>
<feature type="transmembrane region" description="Helical" evidence="6">
    <location>
        <begin position="227"/>
        <end position="246"/>
    </location>
</feature>
<dbReference type="OrthoDB" id="9761531at2"/>
<dbReference type="InterPro" id="IPR001279">
    <property type="entry name" value="Metallo-B-lactamas"/>
</dbReference>
<evidence type="ECO:0000259" key="7">
    <source>
        <dbReference type="SMART" id="SM00849"/>
    </source>
</evidence>
<dbReference type="Pfam" id="PF03772">
    <property type="entry name" value="Competence"/>
    <property type="match status" value="1"/>
</dbReference>
<gene>
    <name evidence="8" type="ORF">CQW29_14525</name>
</gene>
<dbReference type="InterPro" id="IPR004797">
    <property type="entry name" value="Competence_ComEC/Rec2"/>
</dbReference>
<feature type="transmembrane region" description="Helical" evidence="6">
    <location>
        <begin position="372"/>
        <end position="396"/>
    </location>
</feature>
<dbReference type="GO" id="GO:0005886">
    <property type="term" value="C:plasma membrane"/>
    <property type="evidence" value="ECO:0007669"/>
    <property type="project" value="UniProtKB-SubCell"/>
</dbReference>
<accession>A0A2S9IAB2</accession>
<organism evidence="8 9">
    <name type="scientific">Pantoea coffeiphila</name>
    <dbReference type="NCBI Taxonomy" id="1465635"/>
    <lineage>
        <taxon>Bacteria</taxon>
        <taxon>Pseudomonadati</taxon>
        <taxon>Pseudomonadota</taxon>
        <taxon>Gammaproteobacteria</taxon>
        <taxon>Enterobacterales</taxon>
        <taxon>Erwiniaceae</taxon>
        <taxon>Pantoea</taxon>
    </lineage>
</organism>
<proteinExistence type="predicted"/>
<protein>
    <submittedName>
        <fullName evidence="8">Competence protein ComEC</fullName>
    </submittedName>
</protein>
<evidence type="ECO:0000256" key="3">
    <source>
        <dbReference type="ARBA" id="ARBA00022692"/>
    </source>
</evidence>
<evidence type="ECO:0000313" key="9">
    <source>
        <dbReference type="Proteomes" id="UP000239181"/>
    </source>
</evidence>
<dbReference type="RefSeq" id="WP_105593443.1">
    <property type="nucleotide sequence ID" value="NZ_PDET01000009.1"/>
</dbReference>
<dbReference type="Proteomes" id="UP000239181">
    <property type="component" value="Unassembled WGS sequence"/>
</dbReference>
<feature type="transmembrane region" description="Helical" evidence="6">
    <location>
        <begin position="297"/>
        <end position="319"/>
    </location>
</feature>
<sequence length="754" mass="85156">MRITATQLAGSLILGTLPLTVIPRLPGYGYDIAAIVLSFLLMRCSQRVAIFTAMVLLFSLWPLNTARSLQDQIDRLTQGIVRAEVQIDTVLPGAERARVRLFRQDGRLLFPPIYASLRLPGGEQTFCQGQRWDMALALRPLHAQLNEGGFDRQRFTLANSMPLTGRVISAEVRQPRCSWRGAIMSSTRQNYGHLSWQALISALAFGDRSEVKREITQLLRETGTAHLMAIAGMQIGLAAGFGWLVARLIQFFFPAWMISYRFPLYCSLLVALIYCWLSGSNPPAMRAMLALLMWSTLRLKGINCSSWQVWLFCIALILFLEPLSILSDSLWMSALAVAGLLIWYQGFALPIRFRRRKRWLPLRLLHLQLGMLLLLMPLQVFIFHGFSLSALVANLWAVPLISLVTVPLILTSLLVNFLPLVGPFIWWLADRSLALVFFPLQQLPNGWFSLESTFAAGSLACWLLLLAFRFGWWRSSPFTLVACTLLLLSWRNFSAKPEWRVDMLDVGHGLAVVISQHGKAVLYDTGNRWPGGDVAHSQIIPWLEWQGLTLTDVVISHAHLDHIGGLPSIQSAYPNARVRSALKRPGHLPCYRDAGWRWQGLTFQALWPPEHMPGEGNNQSCVVMVSDGRWRVLLTGDIEREAELQLVAEQRAALSADLLQVPHHGSRTSSTPPLLRAVAPKAAIASAARYSAWRLPAAKIIMRYDENRIIWRDTALSGQISARFFVDNWHLLGLREQIMNRWYHQWFGVPRESR</sequence>
<evidence type="ECO:0000256" key="5">
    <source>
        <dbReference type="ARBA" id="ARBA00023136"/>
    </source>
</evidence>
<reference evidence="8 9" key="1">
    <citation type="submission" date="2017-10" db="EMBL/GenBank/DDBJ databases">
        <title>Draft genome of two endophytic bacteria isolated from 'guarana' Paullinia cupana (Mart.) Ducke.</title>
        <authorList>
            <person name="Siqueira K.A."/>
            <person name="Liotti R.G."/>
            <person name="Mendes T.A."/>
            <person name="Soares M.A."/>
        </authorList>
    </citation>
    <scope>NUCLEOTIDE SEQUENCE [LARGE SCALE GENOMIC DNA]</scope>
    <source>
        <strain evidence="8 9">342</strain>
    </source>
</reference>
<comment type="caution">
    <text evidence="8">The sequence shown here is derived from an EMBL/GenBank/DDBJ whole genome shotgun (WGS) entry which is preliminary data.</text>
</comment>
<name>A0A2S9IAB2_9GAMM</name>
<dbReference type="PANTHER" id="PTHR30619">
    <property type="entry name" value="DNA INTERNALIZATION/COMPETENCE PROTEIN COMEC/REC2"/>
    <property type="match status" value="1"/>
</dbReference>
<dbReference type="NCBIfam" id="TIGR00360">
    <property type="entry name" value="ComEC_N-term"/>
    <property type="match status" value="1"/>
</dbReference>
<dbReference type="InterPro" id="IPR036866">
    <property type="entry name" value="RibonucZ/Hydroxyglut_hydro"/>
</dbReference>
<dbReference type="NCBIfam" id="NF008580">
    <property type="entry name" value="PRK11539.1"/>
    <property type="match status" value="1"/>
</dbReference>
<evidence type="ECO:0000313" key="8">
    <source>
        <dbReference type="EMBL" id="PRD14721.1"/>
    </source>
</evidence>
<dbReference type="InterPro" id="IPR052159">
    <property type="entry name" value="Competence_DNA_uptake"/>
</dbReference>